<sequence length="252" mass="28821">MIDLLKKLDTVLEQMRSFIQETHKQESAYPMVFHNYIEEDVSSFVDSRWSLPKEYVYFLSHYVVEGVTWSTGDYINLQIYGARDLLRGQEGYNYNPVTNEVILDWPDDFLVIATDEGDPYCLDLSRGDSAIFTAHHGTGSWDFTLAYDNLLMFLESVLTAPGLEEDLPEASCATYYELYITGNGQDKIKTLLLLKKILSCDYAQARIALEQPPLLIFRGVEAGALRVENELQHICADYEKKKISLAEFLQRG</sequence>
<reference evidence="2" key="1">
    <citation type="submission" date="2022-11" db="EMBL/GenBank/DDBJ databases">
        <title>Lysinibacillus irui.</title>
        <authorList>
            <person name="Akintayo S.O."/>
        </authorList>
    </citation>
    <scope>NUCLEOTIDE SEQUENCE</scope>
    <source>
        <strain evidence="2">IRB4-01</strain>
    </source>
</reference>
<evidence type="ECO:0000313" key="3">
    <source>
        <dbReference type="Proteomes" id="UP001219585"/>
    </source>
</evidence>
<dbReference type="InterPro" id="IPR018958">
    <property type="entry name" value="Knr4/Smi1-like_dom"/>
</dbReference>
<proteinExistence type="predicted"/>
<dbReference type="KEGG" id="liu:OU989_15105"/>
<dbReference type="Gene3D" id="3.40.1580.10">
    <property type="entry name" value="SMI1/KNR4-like"/>
    <property type="match status" value="1"/>
</dbReference>
<organism evidence="2 3">
    <name type="scientific">Lysinibacillus irui</name>
    <dbReference type="NCBI Taxonomy" id="2998077"/>
    <lineage>
        <taxon>Bacteria</taxon>
        <taxon>Bacillati</taxon>
        <taxon>Bacillota</taxon>
        <taxon>Bacilli</taxon>
        <taxon>Bacillales</taxon>
        <taxon>Bacillaceae</taxon>
        <taxon>Lysinibacillus</taxon>
    </lineage>
</organism>
<dbReference type="EMBL" id="CP113527">
    <property type="protein sequence ID" value="WDV05624.1"/>
    <property type="molecule type" value="Genomic_DNA"/>
</dbReference>
<evidence type="ECO:0000259" key="1">
    <source>
        <dbReference type="Pfam" id="PF09346"/>
    </source>
</evidence>
<gene>
    <name evidence="2" type="ORF">OU989_15105</name>
</gene>
<name>A0AAJ5RKA9_9BACI</name>
<dbReference type="SUPFAM" id="SSF160631">
    <property type="entry name" value="SMI1/KNR4-like"/>
    <property type="match status" value="1"/>
</dbReference>
<dbReference type="AlphaFoldDB" id="A0AAJ5RKA9"/>
<dbReference type="RefSeq" id="WP_274793832.1">
    <property type="nucleotide sequence ID" value="NZ_CP113527.1"/>
</dbReference>
<feature type="domain" description="Knr4/Smi1-like" evidence="1">
    <location>
        <begin position="49"/>
        <end position="154"/>
    </location>
</feature>
<dbReference type="Proteomes" id="UP001219585">
    <property type="component" value="Chromosome"/>
</dbReference>
<dbReference type="InterPro" id="IPR037883">
    <property type="entry name" value="Knr4/Smi1-like_sf"/>
</dbReference>
<protein>
    <submittedName>
        <fullName evidence="2">SMI1/KNR4 family protein</fullName>
    </submittedName>
</protein>
<accession>A0AAJ5RKA9</accession>
<evidence type="ECO:0000313" key="2">
    <source>
        <dbReference type="EMBL" id="WDV05624.1"/>
    </source>
</evidence>
<dbReference type="Pfam" id="PF09346">
    <property type="entry name" value="SMI1_KNR4"/>
    <property type="match status" value="1"/>
</dbReference>